<dbReference type="InterPro" id="IPR025711">
    <property type="entry name" value="PepSY"/>
</dbReference>
<organism evidence="3 4">
    <name type="scientific">Neisseria bacilliformis ATCC BAA-1200</name>
    <dbReference type="NCBI Taxonomy" id="888742"/>
    <lineage>
        <taxon>Bacteria</taxon>
        <taxon>Pseudomonadati</taxon>
        <taxon>Pseudomonadota</taxon>
        <taxon>Betaproteobacteria</taxon>
        <taxon>Neisseriales</taxon>
        <taxon>Neisseriaceae</taxon>
        <taxon>Neisseria</taxon>
    </lineage>
</organism>
<protein>
    <submittedName>
        <fullName evidence="3">Peptidase propeptide and YPEB domain protein</fullName>
    </submittedName>
</protein>
<dbReference type="RefSeq" id="WP_007343160.1">
    <property type="nucleotide sequence ID" value="NZ_GL878494.1"/>
</dbReference>
<reference evidence="3 4" key="1">
    <citation type="submission" date="2011-02" db="EMBL/GenBank/DDBJ databases">
        <authorList>
            <person name="Muzny D."/>
            <person name="Qin X."/>
            <person name="Deng J."/>
            <person name="Jiang H."/>
            <person name="Liu Y."/>
            <person name="Qu J."/>
            <person name="Song X.-Z."/>
            <person name="Zhang L."/>
            <person name="Thornton R."/>
            <person name="Coyle M."/>
            <person name="Francisco L."/>
            <person name="Jackson L."/>
            <person name="Javaid M."/>
            <person name="Korchina V."/>
            <person name="Kovar C."/>
            <person name="Mata R."/>
            <person name="Mathew T."/>
            <person name="Ngo R."/>
            <person name="Nguyen L."/>
            <person name="Nguyen N."/>
            <person name="Okwuonu G."/>
            <person name="Ongeri F."/>
            <person name="Pham C."/>
            <person name="Simmons D."/>
            <person name="Wilczek-Boney K."/>
            <person name="Hale W."/>
            <person name="Jakkamsetti A."/>
            <person name="Pham P."/>
            <person name="Ruth R."/>
            <person name="San Lucas F."/>
            <person name="Warren J."/>
            <person name="Zhang J."/>
            <person name="Zhao Z."/>
            <person name="Zhou C."/>
            <person name="Zhu D."/>
            <person name="Lee S."/>
            <person name="Bess C."/>
            <person name="Blankenburg K."/>
            <person name="Forbes L."/>
            <person name="Fu Q."/>
            <person name="Gubbala S."/>
            <person name="Hirani K."/>
            <person name="Jayaseelan J.C."/>
            <person name="Lara F."/>
            <person name="Munidasa M."/>
            <person name="Palculict T."/>
            <person name="Patil S."/>
            <person name="Pu L.-L."/>
            <person name="Saada N."/>
            <person name="Tang L."/>
            <person name="Weissenberger G."/>
            <person name="Zhu Y."/>
            <person name="Hemphill L."/>
            <person name="Shang Y."/>
            <person name="Youmans B."/>
            <person name="Ayvaz T."/>
            <person name="Ross M."/>
            <person name="Santibanez J."/>
            <person name="Aqrawi P."/>
            <person name="Gross S."/>
            <person name="Joshi V."/>
            <person name="Fowler G."/>
            <person name="Nazareth L."/>
            <person name="Reid J."/>
            <person name="Worley K."/>
            <person name="Petrosino J."/>
            <person name="Highlander S."/>
            <person name="Gibbs R."/>
        </authorList>
    </citation>
    <scope>NUCLEOTIDE SEQUENCE [LARGE SCALE GENOMIC DNA]</scope>
    <source>
        <strain evidence="3 4">ATCC BAA-1200</strain>
    </source>
</reference>
<gene>
    <name evidence="3" type="ORF">HMPREF9123_2154</name>
</gene>
<dbReference type="AlphaFoldDB" id="F2BEJ8"/>
<comment type="caution">
    <text evidence="3">The sequence shown here is derived from an EMBL/GenBank/DDBJ whole genome shotgun (WGS) entry which is preliminary data.</text>
</comment>
<dbReference type="EMBL" id="AFAY01000046">
    <property type="protein sequence ID" value="EGF09903.1"/>
    <property type="molecule type" value="Genomic_DNA"/>
</dbReference>
<dbReference type="HOGENOM" id="CLU_1516340_0_0_4"/>
<dbReference type="Proteomes" id="UP000004105">
    <property type="component" value="Unassembled WGS sequence"/>
</dbReference>
<evidence type="ECO:0000259" key="2">
    <source>
        <dbReference type="Pfam" id="PF03413"/>
    </source>
</evidence>
<feature type="domain" description="PepSY" evidence="2">
    <location>
        <begin position="146"/>
        <end position="202"/>
    </location>
</feature>
<evidence type="ECO:0000313" key="4">
    <source>
        <dbReference type="Proteomes" id="UP000004105"/>
    </source>
</evidence>
<feature type="compositionally biased region" description="Pro residues" evidence="1">
    <location>
        <begin position="1"/>
        <end position="12"/>
    </location>
</feature>
<evidence type="ECO:0000313" key="3">
    <source>
        <dbReference type="EMBL" id="EGF09903.1"/>
    </source>
</evidence>
<keyword evidence="4" id="KW-1185">Reference proteome</keyword>
<evidence type="ECO:0000256" key="1">
    <source>
        <dbReference type="SAM" id="MobiDB-lite"/>
    </source>
</evidence>
<name>F2BEJ8_9NEIS</name>
<feature type="domain" description="PepSY" evidence="2">
    <location>
        <begin position="72"/>
        <end position="129"/>
    </location>
</feature>
<sequence length="206" mass="21738">MNQPTPNNPNPAPETETPTQGKMMKAANMLKRNKKSVIATIAATALLATSGAGAYAAGVVPGTKQAAFAQAKVSAAQAVDYAAAKAKGQPVEVDFRHKNGRSYYKVEIADGTAQQEVYVSADNGSIIDSRPDYDSKPRRPVPNVAVSLKQAIAAAEAKTGGKAKDAELKYKRDLPVYEVETVNGVQKHEVRVDAASGQVLSSQLDL</sequence>
<dbReference type="Pfam" id="PF03413">
    <property type="entry name" value="PepSY"/>
    <property type="match status" value="2"/>
</dbReference>
<accession>F2BEJ8</accession>
<dbReference type="STRING" id="267212.GCA_001063965_01438"/>
<proteinExistence type="predicted"/>
<feature type="region of interest" description="Disordered" evidence="1">
    <location>
        <begin position="1"/>
        <end position="21"/>
    </location>
</feature>
<dbReference type="Gene3D" id="3.10.450.40">
    <property type="match status" value="2"/>
</dbReference>